<organism evidence="2 3">
    <name type="scientific">Cudoniella acicularis</name>
    <dbReference type="NCBI Taxonomy" id="354080"/>
    <lineage>
        <taxon>Eukaryota</taxon>
        <taxon>Fungi</taxon>
        <taxon>Dikarya</taxon>
        <taxon>Ascomycota</taxon>
        <taxon>Pezizomycotina</taxon>
        <taxon>Leotiomycetes</taxon>
        <taxon>Helotiales</taxon>
        <taxon>Tricladiaceae</taxon>
        <taxon>Cudoniella</taxon>
    </lineage>
</organism>
<comment type="caution">
    <text evidence="2">The sequence shown here is derived from an EMBL/GenBank/DDBJ whole genome shotgun (WGS) entry which is preliminary data.</text>
</comment>
<feature type="domain" description="Class II aldolase/adducin N-terminal" evidence="1">
    <location>
        <begin position="31"/>
        <end position="214"/>
    </location>
</feature>
<accession>A0A8H4W246</accession>
<evidence type="ECO:0000313" key="2">
    <source>
        <dbReference type="EMBL" id="KAF4628244.1"/>
    </source>
</evidence>
<dbReference type="OrthoDB" id="3238794at2759"/>
<dbReference type="InterPro" id="IPR051017">
    <property type="entry name" value="Aldolase-II_Adducin_sf"/>
</dbReference>
<dbReference type="InterPro" id="IPR001303">
    <property type="entry name" value="Aldolase_II/adducin_N"/>
</dbReference>
<protein>
    <recommendedName>
        <fullName evidence="1">Class II aldolase/adducin N-terminal domain-containing protein</fullName>
    </recommendedName>
</protein>
<dbReference type="GO" id="GO:0051015">
    <property type="term" value="F:actin filament binding"/>
    <property type="evidence" value="ECO:0007669"/>
    <property type="project" value="TreeGrafter"/>
</dbReference>
<dbReference type="Proteomes" id="UP000566819">
    <property type="component" value="Unassembled WGS sequence"/>
</dbReference>
<dbReference type="SMART" id="SM01007">
    <property type="entry name" value="Aldolase_II"/>
    <property type="match status" value="1"/>
</dbReference>
<dbReference type="FunFam" id="3.40.225.10:FF:000009">
    <property type="entry name" value="Class II aldolase/adducin N-terminal"/>
    <property type="match status" value="1"/>
</dbReference>
<name>A0A8H4W246_9HELO</name>
<keyword evidence="3" id="KW-1185">Reference proteome</keyword>
<reference evidence="2 3" key="1">
    <citation type="submission" date="2020-03" db="EMBL/GenBank/DDBJ databases">
        <title>Draft Genome Sequence of Cudoniella acicularis.</title>
        <authorList>
            <person name="Buettner E."/>
            <person name="Kellner H."/>
        </authorList>
    </citation>
    <scope>NUCLEOTIDE SEQUENCE [LARGE SCALE GENOMIC DNA]</scope>
    <source>
        <strain evidence="2 3">DSM 108380</strain>
    </source>
</reference>
<evidence type="ECO:0000259" key="1">
    <source>
        <dbReference type="SMART" id="SM01007"/>
    </source>
</evidence>
<dbReference type="Pfam" id="PF00596">
    <property type="entry name" value="Aldolase_II"/>
    <property type="match status" value="1"/>
</dbReference>
<proteinExistence type="predicted"/>
<dbReference type="EMBL" id="JAAMPI010000840">
    <property type="protein sequence ID" value="KAF4628244.1"/>
    <property type="molecule type" value="Genomic_DNA"/>
</dbReference>
<dbReference type="SUPFAM" id="SSF53639">
    <property type="entry name" value="AraD/HMP-PK domain-like"/>
    <property type="match status" value="1"/>
</dbReference>
<gene>
    <name evidence="2" type="ORF">G7Y89_g9910</name>
</gene>
<dbReference type="Gene3D" id="3.40.225.10">
    <property type="entry name" value="Class II aldolase/adducin N-terminal domain"/>
    <property type="match status" value="1"/>
</dbReference>
<dbReference type="PANTHER" id="PTHR10672">
    <property type="entry name" value="ADDUCIN"/>
    <property type="match status" value="1"/>
</dbReference>
<dbReference type="GO" id="GO:0005856">
    <property type="term" value="C:cytoskeleton"/>
    <property type="evidence" value="ECO:0007669"/>
    <property type="project" value="TreeGrafter"/>
</dbReference>
<dbReference type="PANTHER" id="PTHR10672:SF25">
    <property type="entry name" value="MEIOTICALLY UP-REGULATED GENE 14 PROTEIN"/>
    <property type="match status" value="1"/>
</dbReference>
<dbReference type="InterPro" id="IPR036409">
    <property type="entry name" value="Aldolase_II/adducin_N_sf"/>
</dbReference>
<sequence length="273" mass="30686">MPEKHHPSLVIPQGGIPKFTNPVEQRKWQLEHHVAAFRYFARVGFLEGTSGRISMRDLEHKNTFWVNPLFVPWALMQVSDLIQVDVDNKRIGGNPTHPIDENGFTVHAAIYALRPDVNSVAHTHTIYGKTWSTFGRTLDMLTQDICKVYKAHAVYGTYGGIVYGKSEGEKIANTLGLTNKALLLQSHGLLTVGNTVDEAAYMFGVVDRGCQVQLLAESVGPRIVIEDDQALGNFKYASGAEFLYDQFQPYYLYELLNRMIRITPESLLVEEDS</sequence>
<dbReference type="AlphaFoldDB" id="A0A8H4W246"/>
<evidence type="ECO:0000313" key="3">
    <source>
        <dbReference type="Proteomes" id="UP000566819"/>
    </source>
</evidence>